<proteinExistence type="inferred from homology"/>
<organism evidence="5 6">
    <name type="scientific">Cirrhinus mrigala</name>
    <name type="common">Mrigala</name>
    <dbReference type="NCBI Taxonomy" id="683832"/>
    <lineage>
        <taxon>Eukaryota</taxon>
        <taxon>Metazoa</taxon>
        <taxon>Chordata</taxon>
        <taxon>Craniata</taxon>
        <taxon>Vertebrata</taxon>
        <taxon>Euteleostomi</taxon>
        <taxon>Actinopterygii</taxon>
        <taxon>Neopterygii</taxon>
        <taxon>Teleostei</taxon>
        <taxon>Ostariophysi</taxon>
        <taxon>Cypriniformes</taxon>
        <taxon>Cyprinidae</taxon>
        <taxon>Labeoninae</taxon>
        <taxon>Labeonini</taxon>
        <taxon>Cirrhinus</taxon>
    </lineage>
</organism>
<evidence type="ECO:0000256" key="2">
    <source>
        <dbReference type="ARBA" id="ARBA00019876"/>
    </source>
</evidence>
<evidence type="ECO:0000313" key="6">
    <source>
        <dbReference type="Proteomes" id="UP001529510"/>
    </source>
</evidence>
<protein>
    <recommendedName>
        <fullName evidence="2">Nuclear cap-binding protein subunit 3</fullName>
    </recommendedName>
</protein>
<feature type="compositionally biased region" description="Basic and acidic residues" evidence="4">
    <location>
        <begin position="27"/>
        <end position="44"/>
    </location>
</feature>
<reference evidence="5 6" key="1">
    <citation type="submission" date="2024-05" db="EMBL/GenBank/DDBJ databases">
        <title>Genome sequencing and assembly of Indian major carp, Cirrhinus mrigala (Hamilton, 1822).</title>
        <authorList>
            <person name="Mohindra V."/>
            <person name="Chowdhury L.M."/>
            <person name="Lal K."/>
            <person name="Jena J.K."/>
        </authorList>
    </citation>
    <scope>NUCLEOTIDE SEQUENCE [LARGE SCALE GENOMIC DNA]</scope>
    <source>
        <strain evidence="5">CM1030</strain>
        <tissue evidence="5">Blood</tissue>
    </source>
</reference>
<evidence type="ECO:0000256" key="3">
    <source>
        <dbReference type="ARBA" id="ARBA00023042"/>
    </source>
</evidence>
<dbReference type="InterPro" id="IPR019416">
    <property type="entry name" value="NCBP3"/>
</dbReference>
<dbReference type="Proteomes" id="UP001529510">
    <property type="component" value="Unassembled WGS sequence"/>
</dbReference>
<keyword evidence="6" id="KW-1185">Reference proteome</keyword>
<feature type="region of interest" description="Disordered" evidence="4">
    <location>
        <begin position="1"/>
        <end position="67"/>
    </location>
</feature>
<comment type="caution">
    <text evidence="5">The sequence shown here is derived from an EMBL/GenBank/DDBJ whole genome shotgun (WGS) entry which is preliminary data.</text>
</comment>
<evidence type="ECO:0000256" key="1">
    <source>
        <dbReference type="ARBA" id="ARBA00006069"/>
    </source>
</evidence>
<name>A0ABD0NM02_CIRMR</name>
<keyword evidence="3" id="KW-0507">mRNA processing</keyword>
<accession>A0ABD0NM02</accession>
<gene>
    <name evidence="5" type="ORF">M9458_041831</name>
</gene>
<dbReference type="PANTHER" id="PTHR16291">
    <property type="entry name" value="NUCLEAR CAP-BINDING PROTEIN SUBUNIT 3"/>
    <property type="match status" value="1"/>
</dbReference>
<dbReference type="EMBL" id="JAMKFB020000021">
    <property type="protein sequence ID" value="KAL0162435.1"/>
    <property type="molecule type" value="Genomic_DNA"/>
</dbReference>
<dbReference type="GO" id="GO:0006370">
    <property type="term" value="P:7-methylguanosine mRNA capping"/>
    <property type="evidence" value="ECO:0007669"/>
    <property type="project" value="UniProtKB-KW"/>
</dbReference>
<comment type="similarity">
    <text evidence="1">Belongs to the NCBP3 family.</text>
</comment>
<sequence>DLVNLPEEPIEEEEEEEDDGEEDMDADDRVVEYRDRGDKERGPRLGEGGLRSRLGGSSPASSDSDEMDYDLELKMISTPSPKKSMKMTMYADEVETNLRSLR</sequence>
<evidence type="ECO:0000313" key="5">
    <source>
        <dbReference type="EMBL" id="KAL0162435.1"/>
    </source>
</evidence>
<feature type="compositionally biased region" description="Low complexity" evidence="4">
    <location>
        <begin position="51"/>
        <end position="62"/>
    </location>
</feature>
<feature type="compositionally biased region" description="Acidic residues" evidence="4">
    <location>
        <begin position="8"/>
        <end position="26"/>
    </location>
</feature>
<keyword evidence="3" id="KW-0506">mRNA capping</keyword>
<dbReference type="PANTHER" id="PTHR16291:SF0">
    <property type="entry name" value="NUCLEAR CAP-BINDING PROTEIN SUBUNIT 3"/>
    <property type="match status" value="1"/>
</dbReference>
<feature type="non-terminal residue" evidence="5">
    <location>
        <position position="1"/>
    </location>
</feature>
<dbReference type="AlphaFoldDB" id="A0ABD0NM02"/>
<evidence type="ECO:0000256" key="4">
    <source>
        <dbReference type="SAM" id="MobiDB-lite"/>
    </source>
</evidence>